<dbReference type="AlphaFoldDB" id="A0AAN9RK57"/>
<organism evidence="1 2">
    <name type="scientific">Phaseolus coccineus</name>
    <name type="common">Scarlet runner bean</name>
    <name type="synonym">Phaseolus multiflorus</name>
    <dbReference type="NCBI Taxonomy" id="3886"/>
    <lineage>
        <taxon>Eukaryota</taxon>
        <taxon>Viridiplantae</taxon>
        <taxon>Streptophyta</taxon>
        <taxon>Embryophyta</taxon>
        <taxon>Tracheophyta</taxon>
        <taxon>Spermatophyta</taxon>
        <taxon>Magnoliopsida</taxon>
        <taxon>eudicotyledons</taxon>
        <taxon>Gunneridae</taxon>
        <taxon>Pentapetalae</taxon>
        <taxon>rosids</taxon>
        <taxon>fabids</taxon>
        <taxon>Fabales</taxon>
        <taxon>Fabaceae</taxon>
        <taxon>Papilionoideae</taxon>
        <taxon>50 kb inversion clade</taxon>
        <taxon>NPAAA clade</taxon>
        <taxon>indigoferoid/millettioid clade</taxon>
        <taxon>Phaseoleae</taxon>
        <taxon>Phaseolus</taxon>
    </lineage>
</organism>
<comment type="caution">
    <text evidence="1">The sequence shown here is derived from an EMBL/GenBank/DDBJ whole genome shotgun (WGS) entry which is preliminary data.</text>
</comment>
<proteinExistence type="predicted"/>
<name>A0AAN9RK57_PHACN</name>
<accession>A0AAN9RK57</accession>
<sequence>MVYQFTTNENDAPKYKEDLHLHFYPLHTRIESRNTRAHTVIAASHHNPHSLRYHRPLITNIHSLRSSQSKH</sequence>
<evidence type="ECO:0000313" key="1">
    <source>
        <dbReference type="EMBL" id="KAK7379550.1"/>
    </source>
</evidence>
<keyword evidence="2" id="KW-1185">Reference proteome</keyword>
<dbReference type="Proteomes" id="UP001374584">
    <property type="component" value="Unassembled WGS sequence"/>
</dbReference>
<gene>
    <name evidence="1" type="ORF">VNO80_05013</name>
</gene>
<evidence type="ECO:0000313" key="2">
    <source>
        <dbReference type="Proteomes" id="UP001374584"/>
    </source>
</evidence>
<reference evidence="1 2" key="1">
    <citation type="submission" date="2024-01" db="EMBL/GenBank/DDBJ databases">
        <title>The genomes of 5 underutilized Papilionoideae crops provide insights into root nodulation and disease resistanc.</title>
        <authorList>
            <person name="Jiang F."/>
        </authorList>
    </citation>
    <scope>NUCLEOTIDE SEQUENCE [LARGE SCALE GENOMIC DNA]</scope>
    <source>
        <strain evidence="1">JINMINGXINNONG_FW02</strain>
        <tissue evidence="1">Leaves</tissue>
    </source>
</reference>
<dbReference type="EMBL" id="JAYMYR010000002">
    <property type="protein sequence ID" value="KAK7379550.1"/>
    <property type="molecule type" value="Genomic_DNA"/>
</dbReference>
<protein>
    <submittedName>
        <fullName evidence="1">Uncharacterized protein</fullName>
    </submittedName>
</protein>